<sequence length="242" mass="24631">MSVIFGSGIVNVSNGATLNSTGYGFIGGNASGKGIVNISTDSLWNLKTSSTNAQLLQVGVLGTGELNITTGGIVKARDTQIALNDKSKGDVRVDGQNSLLETFNMYVGTSGTGTLTLTNNGTLNVEGGEVYLGVFEPAVGTLNIGAAHGEAAADAGFITNATKVEFGLGEGVFVFNHTNNSDAGYQVDMLITGDDKDGKVIHDAGHTVFNAGNTYSGKTLVNDGLLTIASHTADGGNGHGVE</sequence>
<dbReference type="AlphaFoldDB" id="A0A2X1KJY3"/>
<evidence type="ECO:0000256" key="1">
    <source>
        <dbReference type="ARBA" id="ARBA00022729"/>
    </source>
</evidence>
<reference evidence="2 3" key="1">
    <citation type="submission" date="2018-06" db="EMBL/GenBank/DDBJ databases">
        <authorList>
            <consortium name="Pathogen Informatics"/>
            <person name="Doyle S."/>
        </authorList>
    </citation>
    <scope>NUCLEOTIDE SEQUENCE [LARGE SCALE GENOMIC DNA]</scope>
    <source>
        <strain evidence="2 3">NCTC11126</strain>
    </source>
</reference>
<name>A0A2X1KJY3_ECOLX</name>
<evidence type="ECO:0000313" key="3">
    <source>
        <dbReference type="Proteomes" id="UP000250561"/>
    </source>
</evidence>
<dbReference type="PANTHER" id="PTHR35037:SF3">
    <property type="entry name" value="C-TERMINAL REGION OF AIDA-LIKE PROTEIN"/>
    <property type="match status" value="1"/>
</dbReference>
<accession>A0A2X1KJY3</accession>
<gene>
    <name evidence="2" type="ORF">NCTC11126_06584</name>
</gene>
<dbReference type="InterPro" id="IPR013425">
    <property type="entry name" value="Autotrns_rpt"/>
</dbReference>
<keyword evidence="1" id="KW-0732">Signal</keyword>
<dbReference type="NCBIfam" id="TIGR04393">
    <property type="entry name" value="rpt_T5SS_PEPC"/>
    <property type="match status" value="1"/>
</dbReference>
<dbReference type="NCBIfam" id="TIGR02601">
    <property type="entry name" value="autotrns_rpt"/>
    <property type="match status" value="1"/>
</dbReference>
<dbReference type="InterPro" id="IPR051551">
    <property type="entry name" value="Autotransporter_adhesion"/>
</dbReference>
<proteinExistence type="predicted"/>
<dbReference type="EMBL" id="UARS01000023">
    <property type="protein sequence ID" value="SPW59207.1"/>
    <property type="molecule type" value="Genomic_DNA"/>
</dbReference>
<dbReference type="InterPro" id="IPR030895">
    <property type="entry name" value="T5SS_PEPC_rpt"/>
</dbReference>
<dbReference type="PANTHER" id="PTHR35037">
    <property type="entry name" value="C-TERMINAL REGION OF AIDA-LIKE PROTEIN"/>
    <property type="match status" value="1"/>
</dbReference>
<dbReference type="Proteomes" id="UP000250561">
    <property type="component" value="Unassembled WGS sequence"/>
</dbReference>
<protein>
    <submittedName>
        <fullName evidence="2">Lipoprotein/autotransporter domain-containing protein</fullName>
    </submittedName>
</protein>
<evidence type="ECO:0000313" key="2">
    <source>
        <dbReference type="EMBL" id="SPW59207.1"/>
    </source>
</evidence>
<organism evidence="2 3">
    <name type="scientific">Escherichia coli</name>
    <dbReference type="NCBI Taxonomy" id="562"/>
    <lineage>
        <taxon>Bacteria</taxon>
        <taxon>Pseudomonadati</taxon>
        <taxon>Pseudomonadota</taxon>
        <taxon>Gammaproteobacteria</taxon>
        <taxon>Enterobacterales</taxon>
        <taxon>Enterobacteriaceae</taxon>
        <taxon>Escherichia</taxon>
    </lineage>
</organism>
<keyword evidence="2" id="KW-0449">Lipoprotein</keyword>